<accession>A0A7W1XPV1</accession>
<dbReference type="SUPFAM" id="SSF46785">
    <property type="entry name" value="Winged helix' DNA-binding domain"/>
    <property type="match status" value="1"/>
</dbReference>
<protein>
    <submittedName>
        <fullName evidence="1">Uncharacterized protein</fullName>
    </submittedName>
</protein>
<comment type="caution">
    <text evidence="1">The sequence shown here is derived from an EMBL/GenBank/DDBJ whole genome shotgun (WGS) entry which is preliminary data.</text>
</comment>
<dbReference type="InterPro" id="IPR036390">
    <property type="entry name" value="WH_DNA-bd_sf"/>
</dbReference>
<sequence length="254" mass="28886">MKQSEHLLYQAKLNSLTPRERQTYFELVRLAANEDTIDENTGIPISKGSAIISYKKLEKYLDLTRSTIRRALTRLVEKDLIELTSIGRTASGDNLQFRTIYRIKHIEAPQPVPSGKKHTTTPVEAIYELENQNLRHHLKELQALRKKLESDSSASDLFLFDLMEEAYHIALETIAAKDRFLSVKKGILIEDENQDCQLLIQGDQETSSGIDLKVRAALAIISAIEKSIDKTEHKPLRQAYGETLLKACRELLNT</sequence>
<gene>
    <name evidence="1" type="ORF">H2C83_01105</name>
</gene>
<dbReference type="AlphaFoldDB" id="A0A7W1XPV1"/>
<organism evidence="1 2">
    <name type="scientific">Thermoactinomyces mirandus</name>
    <dbReference type="NCBI Taxonomy" id="2756294"/>
    <lineage>
        <taxon>Bacteria</taxon>
        <taxon>Bacillati</taxon>
        <taxon>Bacillota</taxon>
        <taxon>Bacilli</taxon>
        <taxon>Bacillales</taxon>
        <taxon>Thermoactinomycetaceae</taxon>
        <taxon>Thermoactinomyces</taxon>
    </lineage>
</organism>
<evidence type="ECO:0000313" key="2">
    <source>
        <dbReference type="Proteomes" id="UP000538292"/>
    </source>
</evidence>
<proteinExistence type="predicted"/>
<keyword evidence="2" id="KW-1185">Reference proteome</keyword>
<name>A0A7W1XPV1_9BACL</name>
<dbReference type="Proteomes" id="UP000538292">
    <property type="component" value="Unassembled WGS sequence"/>
</dbReference>
<dbReference type="RefSeq" id="WP_181736907.1">
    <property type="nucleotide sequence ID" value="NZ_JACEOL010000002.1"/>
</dbReference>
<evidence type="ECO:0000313" key="1">
    <source>
        <dbReference type="EMBL" id="MBA4600945.1"/>
    </source>
</evidence>
<reference evidence="1 2" key="1">
    <citation type="submission" date="2020-07" db="EMBL/GenBank/DDBJ databases">
        <title>Thermoactinomyces phylogeny.</title>
        <authorList>
            <person name="Dunlap C."/>
        </authorList>
    </citation>
    <scope>NUCLEOTIDE SEQUENCE [LARGE SCALE GENOMIC DNA]</scope>
    <source>
        <strain evidence="1 2">AMNI-1</strain>
    </source>
</reference>
<dbReference type="EMBL" id="JACEOL010000002">
    <property type="protein sequence ID" value="MBA4600945.1"/>
    <property type="molecule type" value="Genomic_DNA"/>
</dbReference>